<dbReference type="AlphaFoldDB" id="A0A1D2MRK9"/>
<protein>
    <submittedName>
        <fullName evidence="1">Uncharacterized protein</fullName>
    </submittedName>
</protein>
<accession>A0A1D2MRK9</accession>
<gene>
    <name evidence="1" type="ORF">Ocin01_11223</name>
</gene>
<proteinExistence type="predicted"/>
<reference evidence="1 2" key="1">
    <citation type="journal article" date="2016" name="Genome Biol. Evol.">
        <title>Gene Family Evolution Reflects Adaptation to Soil Environmental Stressors in the Genome of the Collembolan Orchesella cincta.</title>
        <authorList>
            <person name="Faddeeva-Vakhrusheva A."/>
            <person name="Derks M.F."/>
            <person name="Anvar S.Y."/>
            <person name="Agamennone V."/>
            <person name="Suring W."/>
            <person name="Smit S."/>
            <person name="van Straalen N.M."/>
            <person name="Roelofs D."/>
        </authorList>
    </citation>
    <scope>NUCLEOTIDE SEQUENCE [LARGE SCALE GENOMIC DNA]</scope>
    <source>
        <tissue evidence="1">Mixed pool</tissue>
    </source>
</reference>
<dbReference type="EMBL" id="LJIJ01000669">
    <property type="protein sequence ID" value="ODM95454.1"/>
    <property type="molecule type" value="Genomic_DNA"/>
</dbReference>
<organism evidence="1 2">
    <name type="scientific">Orchesella cincta</name>
    <name type="common">Springtail</name>
    <name type="synonym">Podura cincta</name>
    <dbReference type="NCBI Taxonomy" id="48709"/>
    <lineage>
        <taxon>Eukaryota</taxon>
        <taxon>Metazoa</taxon>
        <taxon>Ecdysozoa</taxon>
        <taxon>Arthropoda</taxon>
        <taxon>Hexapoda</taxon>
        <taxon>Collembola</taxon>
        <taxon>Entomobryomorpha</taxon>
        <taxon>Entomobryoidea</taxon>
        <taxon>Orchesellidae</taxon>
        <taxon>Orchesellinae</taxon>
        <taxon>Orchesella</taxon>
    </lineage>
</organism>
<sequence>MWTKSTKANPKMRLVMPRLTPLLFGCNCYLKINECNNNNDDGFIGFSCLYMKLLDELLHPAM</sequence>
<name>A0A1D2MRK9_ORCCI</name>
<dbReference type="Proteomes" id="UP000094527">
    <property type="component" value="Unassembled WGS sequence"/>
</dbReference>
<evidence type="ECO:0000313" key="1">
    <source>
        <dbReference type="EMBL" id="ODM95454.1"/>
    </source>
</evidence>
<evidence type="ECO:0000313" key="2">
    <source>
        <dbReference type="Proteomes" id="UP000094527"/>
    </source>
</evidence>
<comment type="caution">
    <text evidence="1">The sequence shown here is derived from an EMBL/GenBank/DDBJ whole genome shotgun (WGS) entry which is preliminary data.</text>
</comment>
<keyword evidence="2" id="KW-1185">Reference proteome</keyword>